<accession>A0A0E9PNA6</accession>
<name>A0A0E9PNA6_ANGAN</name>
<dbReference type="EMBL" id="GBXM01102825">
    <property type="protein sequence ID" value="JAH05752.1"/>
    <property type="molecule type" value="Transcribed_RNA"/>
</dbReference>
<evidence type="ECO:0000313" key="1">
    <source>
        <dbReference type="EMBL" id="JAH05752.1"/>
    </source>
</evidence>
<organism evidence="1">
    <name type="scientific">Anguilla anguilla</name>
    <name type="common">European freshwater eel</name>
    <name type="synonym">Muraena anguilla</name>
    <dbReference type="NCBI Taxonomy" id="7936"/>
    <lineage>
        <taxon>Eukaryota</taxon>
        <taxon>Metazoa</taxon>
        <taxon>Chordata</taxon>
        <taxon>Craniata</taxon>
        <taxon>Vertebrata</taxon>
        <taxon>Euteleostomi</taxon>
        <taxon>Actinopterygii</taxon>
        <taxon>Neopterygii</taxon>
        <taxon>Teleostei</taxon>
        <taxon>Anguilliformes</taxon>
        <taxon>Anguillidae</taxon>
        <taxon>Anguilla</taxon>
    </lineage>
</organism>
<proteinExistence type="predicted"/>
<reference evidence="1" key="1">
    <citation type="submission" date="2014-11" db="EMBL/GenBank/DDBJ databases">
        <authorList>
            <person name="Amaro Gonzalez C."/>
        </authorList>
    </citation>
    <scope>NUCLEOTIDE SEQUENCE</scope>
</reference>
<protein>
    <submittedName>
        <fullName evidence="1">Uncharacterized protein</fullName>
    </submittedName>
</protein>
<reference evidence="1" key="2">
    <citation type="journal article" date="2015" name="Fish Shellfish Immunol.">
        <title>Early steps in the European eel (Anguilla anguilla)-Vibrio vulnificus interaction in the gills: Role of the RtxA13 toxin.</title>
        <authorList>
            <person name="Callol A."/>
            <person name="Pajuelo D."/>
            <person name="Ebbesson L."/>
            <person name="Teles M."/>
            <person name="MacKenzie S."/>
            <person name="Amaro C."/>
        </authorList>
    </citation>
    <scope>NUCLEOTIDE SEQUENCE</scope>
</reference>
<sequence>MEPFILGYVDSYDD</sequence>